<dbReference type="PANTHER" id="PTHR43462:SF1">
    <property type="entry name" value="ALANYL-TRNA EDITING PROTEIN AARSD1"/>
    <property type="match status" value="1"/>
</dbReference>
<gene>
    <name evidence="5" type="ORF">QDX21_05755</name>
</gene>
<dbReference type="GO" id="GO:0043039">
    <property type="term" value="P:tRNA aminoacylation"/>
    <property type="evidence" value="ECO:0007669"/>
    <property type="project" value="InterPro"/>
</dbReference>
<dbReference type="EMBL" id="CP122566">
    <property type="protein sequence ID" value="WGH94293.1"/>
    <property type="molecule type" value="Genomic_DNA"/>
</dbReference>
<dbReference type="RefSeq" id="WP_279674149.1">
    <property type="nucleotide sequence ID" value="NZ_CP122562.1"/>
</dbReference>
<proteinExistence type="predicted"/>
<dbReference type="GO" id="GO:0005524">
    <property type="term" value="F:ATP binding"/>
    <property type="evidence" value="ECO:0007669"/>
    <property type="project" value="InterPro"/>
</dbReference>
<evidence type="ECO:0000313" key="6">
    <source>
        <dbReference type="Proteomes" id="UP001224674"/>
    </source>
</evidence>
<dbReference type="SUPFAM" id="SSF55186">
    <property type="entry name" value="ThrRS/AlaRS common domain"/>
    <property type="match status" value="1"/>
</dbReference>
<comment type="cofactor">
    <cofactor evidence="1">
        <name>Zn(2+)</name>
        <dbReference type="ChEBI" id="CHEBI:29105"/>
    </cofactor>
</comment>
<dbReference type="GO" id="GO:0046872">
    <property type="term" value="F:metal ion binding"/>
    <property type="evidence" value="ECO:0007669"/>
    <property type="project" value="UniProtKB-KW"/>
</dbReference>
<evidence type="ECO:0000313" key="5">
    <source>
        <dbReference type="EMBL" id="WGH94293.1"/>
    </source>
</evidence>
<evidence type="ECO:0000256" key="2">
    <source>
        <dbReference type="ARBA" id="ARBA00022723"/>
    </source>
</evidence>
<dbReference type="InterPro" id="IPR018163">
    <property type="entry name" value="Thr/Ala-tRNA-synth_IIc_edit"/>
</dbReference>
<dbReference type="Gene3D" id="2.40.30.130">
    <property type="match status" value="1"/>
</dbReference>
<evidence type="ECO:0000256" key="1">
    <source>
        <dbReference type="ARBA" id="ARBA00001947"/>
    </source>
</evidence>
<keyword evidence="2" id="KW-0479">Metal-binding</keyword>
<name>A0AAJ6AIV0_9MICC</name>
<dbReference type="AlphaFoldDB" id="A0AAJ6AIV0"/>
<dbReference type="InterPro" id="IPR012947">
    <property type="entry name" value="tRNA_SAD"/>
</dbReference>
<dbReference type="Gene3D" id="3.30.980.10">
    <property type="entry name" value="Threonyl-trna Synthetase, Chain A, domain 2"/>
    <property type="match status" value="1"/>
</dbReference>
<keyword evidence="6" id="KW-1185">Reference proteome</keyword>
<sequence>MSKRLELDDSYLKNWTSPIQWLSETEITLAKSAFYPGGGGQVPDHGLLKLGDDSVPVTCEGIRDDQVLVQLNDTVSTHPDEAEFELNWDRRYHAMRLHTAYHCLVGLAWTLYGARVAGGGMSDGRGRIDFSPEIDRAGIERVVAEANRAISQGASVSIDYIPALEAQKSPELVKLLENRAPMTNSSHYRVIEIDGIDREIDGGTHVRDLAEVGGIEAGKISSAGRGSKRFKFTVI</sequence>
<evidence type="ECO:0000259" key="4">
    <source>
        <dbReference type="SMART" id="SM00863"/>
    </source>
</evidence>
<dbReference type="InterPro" id="IPR051335">
    <property type="entry name" value="Alanyl-tRNA_Editing_Enzymes"/>
</dbReference>
<dbReference type="GO" id="GO:0004812">
    <property type="term" value="F:aminoacyl-tRNA ligase activity"/>
    <property type="evidence" value="ECO:0007669"/>
    <property type="project" value="InterPro"/>
</dbReference>
<keyword evidence="3" id="KW-0862">Zinc</keyword>
<accession>A0AAJ6AIV0</accession>
<dbReference type="SUPFAM" id="SSF50447">
    <property type="entry name" value="Translation proteins"/>
    <property type="match status" value="1"/>
</dbReference>
<feature type="domain" description="Threonyl/alanyl tRNA synthetase SAD" evidence="4">
    <location>
        <begin position="188"/>
        <end position="231"/>
    </location>
</feature>
<dbReference type="Proteomes" id="UP001224674">
    <property type="component" value="Chromosome"/>
</dbReference>
<dbReference type="InterPro" id="IPR009000">
    <property type="entry name" value="Transl_B-barrel_sf"/>
</dbReference>
<dbReference type="PANTHER" id="PTHR43462">
    <property type="entry name" value="ALANYL-TRNA EDITING PROTEIN"/>
    <property type="match status" value="1"/>
</dbReference>
<reference evidence="5 6" key="1">
    <citation type="submission" date="2023-03" db="EMBL/GenBank/DDBJ databases">
        <title>Complete genome sequences of several Auritidibacter ignavus strains isolated from ear infections.</title>
        <authorList>
            <person name="Baehr T."/>
            <person name="Baumhoegger A.M."/>
        </authorList>
    </citation>
    <scope>NUCLEOTIDE SEQUENCE [LARGE SCALE GENOMIC DNA]</scope>
    <source>
        <strain evidence="5 6">BABAE-6</strain>
    </source>
</reference>
<dbReference type="SMART" id="SM00863">
    <property type="entry name" value="tRNA_SAD"/>
    <property type="match status" value="1"/>
</dbReference>
<dbReference type="GO" id="GO:0002161">
    <property type="term" value="F:aminoacyl-tRNA deacylase activity"/>
    <property type="evidence" value="ECO:0007669"/>
    <property type="project" value="UniProtKB-ARBA"/>
</dbReference>
<organism evidence="5 6">
    <name type="scientific">Auritidibacter ignavus</name>
    <dbReference type="NCBI Taxonomy" id="678932"/>
    <lineage>
        <taxon>Bacteria</taxon>
        <taxon>Bacillati</taxon>
        <taxon>Actinomycetota</taxon>
        <taxon>Actinomycetes</taxon>
        <taxon>Micrococcales</taxon>
        <taxon>Micrococcaceae</taxon>
        <taxon>Auritidibacter</taxon>
    </lineage>
</organism>
<evidence type="ECO:0000256" key="3">
    <source>
        <dbReference type="ARBA" id="ARBA00022833"/>
    </source>
</evidence>
<protein>
    <submittedName>
        <fullName evidence="5">Alanyl-tRNA editing protein</fullName>
    </submittedName>
</protein>